<dbReference type="EC" id="2.7.6.3" evidence="3"/>
<keyword evidence="6" id="KW-0547">Nucleotide-binding</keyword>
<evidence type="ECO:0000256" key="6">
    <source>
        <dbReference type="ARBA" id="ARBA00022741"/>
    </source>
</evidence>
<evidence type="ECO:0000256" key="3">
    <source>
        <dbReference type="ARBA" id="ARBA00013253"/>
    </source>
</evidence>
<dbReference type="eggNOG" id="COG0801">
    <property type="taxonomic scope" value="Bacteria"/>
</dbReference>
<evidence type="ECO:0000313" key="15">
    <source>
        <dbReference type="Proteomes" id="UP000028486"/>
    </source>
</evidence>
<evidence type="ECO:0000256" key="9">
    <source>
        <dbReference type="ARBA" id="ARBA00022909"/>
    </source>
</evidence>
<evidence type="ECO:0000256" key="4">
    <source>
        <dbReference type="ARBA" id="ARBA00016218"/>
    </source>
</evidence>
<accession>A0A076FAN8</accession>
<dbReference type="UniPathway" id="UPA00077">
    <property type="reaction ID" value="UER00155"/>
</dbReference>
<dbReference type="CDD" id="cd00483">
    <property type="entry name" value="HPPK"/>
    <property type="match status" value="1"/>
</dbReference>
<dbReference type="PROSITE" id="PS00794">
    <property type="entry name" value="HPPK"/>
    <property type="match status" value="1"/>
</dbReference>
<dbReference type="Gene3D" id="3.30.70.560">
    <property type="entry name" value="7,8-Dihydro-6-hydroxymethylpterin-pyrophosphokinase HPPK"/>
    <property type="match status" value="1"/>
</dbReference>
<dbReference type="GO" id="GO:0046654">
    <property type="term" value="P:tetrahydrofolate biosynthetic process"/>
    <property type="evidence" value="ECO:0007669"/>
    <property type="project" value="UniProtKB-UniPathway"/>
</dbReference>
<dbReference type="OrthoDB" id="9808041at2"/>
<keyword evidence="9" id="KW-0289">Folate biosynthesis</keyword>
<dbReference type="HOGENOM" id="CLU_097916_5_0_7"/>
<gene>
    <name evidence="14" type="primary">folK</name>
    <name evidence="14" type="ORF">CIG1485E_1457</name>
</gene>
<dbReference type="GO" id="GO:0016301">
    <property type="term" value="F:kinase activity"/>
    <property type="evidence" value="ECO:0007669"/>
    <property type="project" value="UniProtKB-KW"/>
</dbReference>
<keyword evidence="8" id="KW-0067">ATP-binding</keyword>
<dbReference type="GO" id="GO:0046656">
    <property type="term" value="P:folic acid biosynthetic process"/>
    <property type="evidence" value="ECO:0007669"/>
    <property type="project" value="UniProtKB-KW"/>
</dbReference>
<dbReference type="Pfam" id="PF01288">
    <property type="entry name" value="HPPK"/>
    <property type="match status" value="1"/>
</dbReference>
<dbReference type="InterPro" id="IPR035907">
    <property type="entry name" value="Hppk_sf"/>
</dbReference>
<dbReference type="AlphaFoldDB" id="A0A076FAN8"/>
<evidence type="ECO:0000313" key="14">
    <source>
        <dbReference type="EMBL" id="AII15280.1"/>
    </source>
</evidence>
<dbReference type="RefSeq" id="WP_038455028.1">
    <property type="nucleotide sequence ID" value="NZ_CP009043.1"/>
</dbReference>
<evidence type="ECO:0000259" key="13">
    <source>
        <dbReference type="PROSITE" id="PS00794"/>
    </source>
</evidence>
<comment type="function">
    <text evidence="10">Catalyzes the transfer of pyrophosphate from adenosine triphosphate (ATP) to 6-hydroxymethyl-7,8-dihydropterin, an enzymatic step in folate biosynthesis pathway.</text>
</comment>
<evidence type="ECO:0000256" key="8">
    <source>
        <dbReference type="ARBA" id="ARBA00022840"/>
    </source>
</evidence>
<comment type="similarity">
    <text evidence="2">Belongs to the HPPK family.</text>
</comment>
<proteinExistence type="inferred from homology"/>
<evidence type="ECO:0000256" key="11">
    <source>
        <dbReference type="ARBA" id="ARBA00029766"/>
    </source>
</evidence>
<sequence>MQTLRLFEAKSIIKSKLFPSSRKSVNAYKYQALIGLGGNIGDTKKRFEMFLYKIKQDKRFFIKESSIILKNSAFGFKEQDDFLNAALLLETSLYAGEILKLMQHFEQIFKRKRSFKNAPRTLDLDILYFSKKTRNSPRLKLPHPGASSRLSVIIPIGSMKGI</sequence>
<dbReference type="InterPro" id="IPR000550">
    <property type="entry name" value="Hppk"/>
</dbReference>
<evidence type="ECO:0000256" key="10">
    <source>
        <dbReference type="ARBA" id="ARBA00029409"/>
    </source>
</evidence>
<dbReference type="GO" id="GO:0005524">
    <property type="term" value="F:ATP binding"/>
    <property type="evidence" value="ECO:0007669"/>
    <property type="project" value="UniProtKB-KW"/>
</dbReference>
<evidence type="ECO:0000256" key="2">
    <source>
        <dbReference type="ARBA" id="ARBA00005810"/>
    </source>
</evidence>
<keyword evidence="5 14" id="KW-0808">Transferase</keyword>
<dbReference type="Proteomes" id="UP000028486">
    <property type="component" value="Chromosome"/>
</dbReference>
<dbReference type="KEGG" id="caj:CIG1485E_1457"/>
<keyword evidence="15" id="KW-1185">Reference proteome</keyword>
<dbReference type="GO" id="GO:0003848">
    <property type="term" value="F:2-amino-4-hydroxy-6-hydroxymethyldihydropteridine diphosphokinase activity"/>
    <property type="evidence" value="ECO:0007669"/>
    <property type="project" value="UniProtKB-EC"/>
</dbReference>
<dbReference type="PANTHER" id="PTHR43071">
    <property type="entry name" value="2-AMINO-4-HYDROXY-6-HYDROXYMETHYLDIHYDROPTERIDINE PYROPHOSPHOKINASE"/>
    <property type="match status" value="1"/>
</dbReference>
<dbReference type="PANTHER" id="PTHR43071:SF1">
    <property type="entry name" value="2-AMINO-4-HYDROXY-6-HYDROXYMETHYLDIHYDROPTERIDINE PYROPHOSPHOKINASE"/>
    <property type="match status" value="1"/>
</dbReference>
<evidence type="ECO:0000256" key="5">
    <source>
        <dbReference type="ARBA" id="ARBA00022679"/>
    </source>
</evidence>
<evidence type="ECO:0000256" key="1">
    <source>
        <dbReference type="ARBA" id="ARBA00005051"/>
    </source>
</evidence>
<comment type="pathway">
    <text evidence="1">Cofactor biosynthesis; tetrahydrofolate biosynthesis; 2-amino-4-hydroxy-6-hydroxymethyl-7,8-dihydropteridine diphosphate from 7,8-dihydroneopterin triphosphate: step 4/4.</text>
</comment>
<keyword evidence="7 14" id="KW-0418">Kinase</keyword>
<dbReference type="SUPFAM" id="SSF55083">
    <property type="entry name" value="6-hydroxymethyl-7,8-dihydropterin pyrophosphokinase, HPPK"/>
    <property type="match status" value="1"/>
</dbReference>
<protein>
    <recommendedName>
        <fullName evidence="4">2-amino-4-hydroxy-6-hydroxymethyldihydropteridine pyrophosphokinase</fullName>
        <ecNumber evidence="3">2.7.6.3</ecNumber>
    </recommendedName>
    <alternativeName>
        <fullName evidence="11">6-hydroxymethyl-7,8-dihydropterin pyrophosphokinase</fullName>
    </alternativeName>
    <alternativeName>
        <fullName evidence="12">7,8-dihydro-6-hydroxymethylpterin-pyrophosphokinase</fullName>
    </alternativeName>
</protein>
<dbReference type="NCBIfam" id="TIGR01498">
    <property type="entry name" value="folK"/>
    <property type="match status" value="1"/>
</dbReference>
<dbReference type="PATRIC" id="fig|1244531.5.peg.1657"/>
<dbReference type="EMBL" id="CP009043">
    <property type="protein sequence ID" value="AII15280.1"/>
    <property type="molecule type" value="Genomic_DNA"/>
</dbReference>
<evidence type="ECO:0000256" key="12">
    <source>
        <dbReference type="ARBA" id="ARBA00033413"/>
    </source>
</evidence>
<feature type="domain" description="7,8-dihydro-6-hydroxymethylpterin-pyrophosphokinase" evidence="13">
    <location>
        <begin position="116"/>
        <end position="127"/>
    </location>
</feature>
<name>A0A076FAN8_9BACT</name>
<reference evidence="15" key="1">
    <citation type="journal article" date="2014" name="Genome Announc.">
        <title>Complete Genome Sequence of Campylobacter iguaniorum Strain 1485ET, Isolated from a Bearded Dragon (Pogona vitticeps).</title>
        <authorList>
            <person name="Gilbert M.J."/>
            <person name="Miller W.G."/>
            <person name="Yee E."/>
            <person name="Kik M."/>
            <person name="Wagenaar J.A."/>
            <person name="Duim B."/>
        </authorList>
    </citation>
    <scope>NUCLEOTIDE SEQUENCE [LARGE SCALE GENOMIC DNA]</scope>
    <source>
        <strain evidence="15">1485E</strain>
    </source>
</reference>
<dbReference type="STRING" id="1244531.CIG2463D_1650"/>
<organism evidence="14 15">
    <name type="scientific">Campylobacter iguaniorum</name>
    <dbReference type="NCBI Taxonomy" id="1244531"/>
    <lineage>
        <taxon>Bacteria</taxon>
        <taxon>Pseudomonadati</taxon>
        <taxon>Campylobacterota</taxon>
        <taxon>Epsilonproteobacteria</taxon>
        <taxon>Campylobacterales</taxon>
        <taxon>Campylobacteraceae</taxon>
        <taxon>Campylobacter</taxon>
    </lineage>
</organism>
<evidence type="ECO:0000256" key="7">
    <source>
        <dbReference type="ARBA" id="ARBA00022777"/>
    </source>
</evidence>